<reference evidence="2 3" key="1">
    <citation type="submission" date="2016-08" db="EMBL/GenBank/DDBJ databases">
        <title>Genomes of anaerobic fungi encode conserved fungal cellulosomes for biomass hydrolysis.</title>
        <authorList>
            <consortium name="DOE Joint Genome Institute"/>
            <person name="Haitjema C.H."/>
            <person name="Gilmore S.P."/>
            <person name="Henske J.K."/>
            <person name="Solomon K.V."/>
            <person name="De Groot R."/>
            <person name="Kuo A."/>
            <person name="Mondo S.J."/>
            <person name="Salamov A.A."/>
            <person name="Labutti K."/>
            <person name="Zhao Z."/>
            <person name="Chiniquy J."/>
            <person name="Barry K."/>
            <person name="Brewer H.M."/>
            <person name="Purvine S.O."/>
            <person name="Wright A.T."/>
            <person name="Boxma B."/>
            <person name="Van Alen T."/>
            <person name="Hackstein J.H."/>
            <person name="Baker S.E."/>
            <person name="Grigoriev I.V."/>
            <person name="O'Malley M.A."/>
        </authorList>
    </citation>
    <scope>NUCLEOTIDE SEQUENCE [LARGE SCALE GENOMIC DNA]</scope>
    <source>
        <strain evidence="3">finn</strain>
    </source>
</reference>
<organism evidence="2 3">
    <name type="scientific">Piromyces finnis</name>
    <dbReference type="NCBI Taxonomy" id="1754191"/>
    <lineage>
        <taxon>Eukaryota</taxon>
        <taxon>Fungi</taxon>
        <taxon>Fungi incertae sedis</taxon>
        <taxon>Chytridiomycota</taxon>
        <taxon>Chytridiomycota incertae sedis</taxon>
        <taxon>Neocallimastigomycetes</taxon>
        <taxon>Neocallimastigales</taxon>
        <taxon>Neocallimastigaceae</taxon>
        <taxon>Piromyces</taxon>
    </lineage>
</organism>
<name>A0A1Y1UXN1_9FUNG</name>
<protein>
    <recommendedName>
        <fullName evidence="4">Scaffoldin</fullName>
    </recommendedName>
</protein>
<dbReference type="OrthoDB" id="10692695at2759"/>
<comment type="caution">
    <text evidence="2">The sequence shown here is derived from an EMBL/GenBank/DDBJ whole genome shotgun (WGS) entry which is preliminary data.</text>
</comment>
<sequence>MISSEPKDGNSVKIVNFKYVNENPSCEFVDETGYFVGPPGFFIQCEKSKGCKLVNISKISKSVPPNFSSGTLEKDGDKILINMGHFSGKQTFFYRQFPMTYDLNENRYLISHNPYYYESGEKVSIFSWDDEANFYVVKLGSNYVLFDSTFNETDHCSTDYLRLITRKEDFCSPDSSEKYLDCVNGICKSKNQTIDAKYDEIEKGYAISNKYNPNIYAPNEDLTSASIPLCTSVESGELCNSGEIKEDYYCITNESVLYKSVDNGCQKQEEGIYILATNDEINYKVDDTATYGLLIYICNDESGCDQFSNSVYFDDSNKVLYNCSSGGKCQKNIGTDKIQQGYYVSGIKNNEGTYNELIHCIGSIVNECNKTSNIREGYYLNAKDNNSSNSLINCIDGKCTEILYASNGYYLSADDEKPLIYCDGNCKLMYGISNPNYIIDQGSPKNETTKLITCEDSKQCSSSTAPSSGFFIDGSSSDNIIFCYIYRYSDMRRSLRYLDEASKEEITKIVDENENKSENKSEIESENESENKIEIENENTIKKKEFECIYIPHKGTDKAPTNFYKSTGILHCVDSGCTFIPAPESSEPNYYVNDSQELIICSDSSCAILVNPESQPYAYISSSDTENKTLILCESEDNQSVCTEKDISEEVNNKENLFFIDGSKHGNILRCTDSTGCESISYLSDSKPNEILYFIDGSDAKRIIICNKNGCERGEEIKGTQYFTDASDPSKMIICVEGNECISSKMSNDENDDSNSGNTCTDNCNNEGSSIVKICIPTEEITHKNCKNGYYALNNKLYLFNSTSTTKYYEIPSPKNGVYINAANINKLIVCEESNCSFDNINNSAIGFYINAAATKDNNKKLIECTNNNGCILATKDSNGGYYVNAAASGKDSKKLIKCDDNECAIAETDSTEGYYINAGVTEGTKDTKKLILCDDIQCSVQTSDANLGVYVNAANSKKLISCTNDSCNVDNEKDSVIGYYINAADAKKLINCNETACVVDEINSNKGYYINAAASGIDSKKLINCN</sequence>
<evidence type="ECO:0000313" key="2">
    <source>
        <dbReference type="EMBL" id="ORX43054.1"/>
    </source>
</evidence>
<proteinExistence type="predicted"/>
<gene>
    <name evidence="2" type="ORF">BCR36DRAFT_147801</name>
</gene>
<evidence type="ECO:0000313" key="3">
    <source>
        <dbReference type="Proteomes" id="UP000193719"/>
    </source>
</evidence>
<evidence type="ECO:0000256" key="1">
    <source>
        <dbReference type="SAM" id="MobiDB-lite"/>
    </source>
</evidence>
<dbReference type="EMBL" id="MCFH01000056">
    <property type="protein sequence ID" value="ORX43054.1"/>
    <property type="molecule type" value="Genomic_DNA"/>
</dbReference>
<reference evidence="2 3" key="2">
    <citation type="submission" date="2016-08" db="EMBL/GenBank/DDBJ databases">
        <title>Pervasive Adenine N6-methylation of Active Genes in Fungi.</title>
        <authorList>
            <consortium name="DOE Joint Genome Institute"/>
            <person name="Mondo S.J."/>
            <person name="Dannebaum R.O."/>
            <person name="Kuo R.C."/>
            <person name="Labutti K."/>
            <person name="Haridas S."/>
            <person name="Kuo A."/>
            <person name="Salamov A."/>
            <person name="Ahrendt S.R."/>
            <person name="Lipzen A."/>
            <person name="Sullivan W."/>
            <person name="Andreopoulos W.B."/>
            <person name="Clum A."/>
            <person name="Lindquist E."/>
            <person name="Daum C."/>
            <person name="Ramamoorthy G.K."/>
            <person name="Gryganskyi A."/>
            <person name="Culley D."/>
            <person name="Magnuson J.K."/>
            <person name="James T.Y."/>
            <person name="O'Malley M.A."/>
            <person name="Stajich J.E."/>
            <person name="Spatafora J.W."/>
            <person name="Visel A."/>
            <person name="Grigoriev I.V."/>
        </authorList>
    </citation>
    <scope>NUCLEOTIDE SEQUENCE [LARGE SCALE GENOMIC DNA]</scope>
    <source>
        <strain evidence="3">finn</strain>
    </source>
</reference>
<accession>A0A1Y1UXN1</accession>
<dbReference type="Proteomes" id="UP000193719">
    <property type="component" value="Unassembled WGS sequence"/>
</dbReference>
<feature type="region of interest" description="Disordered" evidence="1">
    <location>
        <begin position="512"/>
        <end position="531"/>
    </location>
</feature>
<evidence type="ECO:0008006" key="4">
    <source>
        <dbReference type="Google" id="ProtNLM"/>
    </source>
</evidence>
<dbReference type="AlphaFoldDB" id="A0A1Y1UXN1"/>
<keyword evidence="3" id="KW-1185">Reference proteome</keyword>